<dbReference type="EMBL" id="DYVY01000182">
    <property type="protein sequence ID" value="HJF95268.1"/>
    <property type="molecule type" value="Genomic_DNA"/>
</dbReference>
<protein>
    <submittedName>
        <fullName evidence="5">Aminotransferase class I/II-fold pyridoxal phosphate-dependent enzyme</fullName>
    </submittedName>
</protein>
<dbReference type="InterPro" id="IPR001597">
    <property type="entry name" value="ArAA_b-elim_lyase/Thr_aldolase"/>
</dbReference>
<dbReference type="GO" id="GO:0008483">
    <property type="term" value="F:transaminase activity"/>
    <property type="evidence" value="ECO:0007669"/>
    <property type="project" value="UniProtKB-KW"/>
</dbReference>
<comment type="caution">
    <text evidence="5">The sequence shown here is derived from an EMBL/GenBank/DDBJ whole genome shotgun (WGS) entry which is preliminary data.</text>
</comment>
<proteinExistence type="inferred from homology"/>
<dbReference type="OrthoDB" id="9774495at2"/>
<dbReference type="AlphaFoldDB" id="A0A921I2V7"/>
<feature type="domain" description="Aromatic amino acid beta-eliminating lyase/threonine aldolase" evidence="4">
    <location>
        <begin position="29"/>
        <end position="294"/>
    </location>
</feature>
<evidence type="ECO:0000256" key="1">
    <source>
        <dbReference type="ARBA" id="ARBA00001933"/>
    </source>
</evidence>
<dbReference type="PANTHER" id="PTHR48097:SF5">
    <property type="entry name" value="LOW SPECIFICITY L-THREONINE ALDOLASE"/>
    <property type="match status" value="1"/>
</dbReference>
<keyword evidence="3" id="KW-0663">Pyridoxal phosphate</keyword>
<dbReference type="GO" id="GO:0006520">
    <property type="term" value="P:amino acid metabolic process"/>
    <property type="evidence" value="ECO:0007669"/>
    <property type="project" value="InterPro"/>
</dbReference>
<dbReference type="SUPFAM" id="SSF53383">
    <property type="entry name" value="PLP-dependent transferases"/>
    <property type="match status" value="1"/>
</dbReference>
<dbReference type="InterPro" id="IPR015422">
    <property type="entry name" value="PyrdxlP-dep_Trfase_small"/>
</dbReference>
<dbReference type="Gene3D" id="3.40.640.10">
    <property type="entry name" value="Type I PLP-dependent aspartate aminotransferase-like (Major domain)"/>
    <property type="match status" value="1"/>
</dbReference>
<evidence type="ECO:0000313" key="6">
    <source>
        <dbReference type="Proteomes" id="UP000769156"/>
    </source>
</evidence>
<keyword evidence="5" id="KW-0032">Aminotransferase</keyword>
<evidence type="ECO:0000259" key="4">
    <source>
        <dbReference type="Pfam" id="PF01212"/>
    </source>
</evidence>
<dbReference type="PANTHER" id="PTHR48097">
    <property type="entry name" value="L-THREONINE ALDOLASE-RELATED"/>
    <property type="match status" value="1"/>
</dbReference>
<evidence type="ECO:0000313" key="5">
    <source>
        <dbReference type="EMBL" id="HJF95268.1"/>
    </source>
</evidence>
<gene>
    <name evidence="5" type="ORF">K8V82_10855</name>
</gene>
<reference evidence="5" key="1">
    <citation type="journal article" date="2021" name="PeerJ">
        <title>Extensive microbial diversity within the chicken gut microbiome revealed by metagenomics and culture.</title>
        <authorList>
            <person name="Gilroy R."/>
            <person name="Ravi A."/>
            <person name="Getino M."/>
            <person name="Pursley I."/>
            <person name="Horton D.L."/>
            <person name="Alikhan N.F."/>
            <person name="Baker D."/>
            <person name="Gharbi K."/>
            <person name="Hall N."/>
            <person name="Watson M."/>
            <person name="Adriaenssens E.M."/>
            <person name="Foster-Nyarko E."/>
            <person name="Jarju S."/>
            <person name="Secka A."/>
            <person name="Antonio M."/>
            <person name="Oren A."/>
            <person name="Chaudhuri R.R."/>
            <person name="La Ragione R."/>
            <person name="Hildebrand F."/>
            <person name="Pallen M.J."/>
        </authorList>
    </citation>
    <scope>NUCLEOTIDE SEQUENCE</scope>
    <source>
        <strain evidence="5">ChiSjej5B23-16112</strain>
    </source>
</reference>
<reference evidence="5" key="2">
    <citation type="submission" date="2021-09" db="EMBL/GenBank/DDBJ databases">
        <authorList>
            <person name="Gilroy R."/>
        </authorList>
    </citation>
    <scope>NUCLEOTIDE SEQUENCE</scope>
    <source>
        <strain evidence="5">ChiSjej5B23-16112</strain>
    </source>
</reference>
<dbReference type="GO" id="GO:0016829">
    <property type="term" value="F:lyase activity"/>
    <property type="evidence" value="ECO:0007669"/>
    <property type="project" value="InterPro"/>
</dbReference>
<comment type="similarity">
    <text evidence="2">Belongs to the threonine aldolase family.</text>
</comment>
<dbReference type="Proteomes" id="UP000769156">
    <property type="component" value="Unassembled WGS sequence"/>
</dbReference>
<name>A0A921I2V7_9FIRM</name>
<accession>A0A921I2V7</accession>
<dbReference type="InterPro" id="IPR015421">
    <property type="entry name" value="PyrdxlP-dep_Trfase_major"/>
</dbReference>
<comment type="cofactor">
    <cofactor evidence="1">
        <name>pyridoxal 5'-phosphate</name>
        <dbReference type="ChEBI" id="CHEBI:597326"/>
    </cofactor>
</comment>
<organism evidence="5 6">
    <name type="scientific">Lachnoclostridium phocaeense</name>
    <dbReference type="NCBI Taxonomy" id="1871021"/>
    <lineage>
        <taxon>Bacteria</taxon>
        <taxon>Bacillati</taxon>
        <taxon>Bacillota</taxon>
        <taxon>Clostridia</taxon>
        <taxon>Lachnospirales</taxon>
        <taxon>Lachnospiraceae</taxon>
    </lineage>
</organism>
<evidence type="ECO:0000256" key="2">
    <source>
        <dbReference type="ARBA" id="ARBA00006966"/>
    </source>
</evidence>
<evidence type="ECO:0000256" key="3">
    <source>
        <dbReference type="ARBA" id="ARBA00022898"/>
    </source>
</evidence>
<keyword evidence="5" id="KW-0808">Transferase</keyword>
<dbReference type="InterPro" id="IPR015424">
    <property type="entry name" value="PyrdxlP-dep_Trfase"/>
</dbReference>
<dbReference type="Pfam" id="PF01212">
    <property type="entry name" value="Beta_elim_lyase"/>
    <property type="match status" value="1"/>
</dbReference>
<dbReference type="Gene3D" id="3.90.1150.10">
    <property type="entry name" value="Aspartate Aminotransferase, domain 1"/>
    <property type="match status" value="1"/>
</dbReference>
<sequence length="344" mass="38415">MIRWNNDYNHGAHPAILQAFADTNDSSYEGYGLDEWCRKAAGEIRKHLGGVDADIHFMLGGTQVNYTMIAAALRPYQGIICADSGHIQVHETGAVENTGHKIHVVPGVDGKITAAAVKKEAESYRTSDVPEHVTQPKMVFLSFPSEYGTIYTKEELSGISRVCREYGLYLMVDGARMGYGLGAEGNDVTLANIAAAADIFYIGGTKCGAMMGEAVVIVNEELKDHFRNYMKQNGGLLAKGWVLGLQFYTLFKDGTYFAITEQADRYAMQIRQAFAEKGIPSYIESPTNQQFVLLTEEQKEKLAKNHIFENQFRTEDGRFCVRFCTSWSTKEEEVEALLRDIREL</sequence>